<evidence type="ECO:0000313" key="1">
    <source>
        <dbReference type="EMBL" id="ABJ87319.1"/>
    </source>
</evidence>
<dbReference type="STRING" id="234267.Acid_6393"/>
<organism evidence="1">
    <name type="scientific">Solibacter usitatus (strain Ellin6076)</name>
    <dbReference type="NCBI Taxonomy" id="234267"/>
    <lineage>
        <taxon>Bacteria</taxon>
        <taxon>Pseudomonadati</taxon>
        <taxon>Acidobacteriota</taxon>
        <taxon>Terriglobia</taxon>
        <taxon>Bryobacterales</taxon>
        <taxon>Solibacteraceae</taxon>
        <taxon>Candidatus Solibacter</taxon>
    </lineage>
</organism>
<proteinExistence type="predicted"/>
<reference evidence="1" key="1">
    <citation type="submission" date="2006-10" db="EMBL/GenBank/DDBJ databases">
        <title>Complete sequence of Solibacter usitatus Ellin6076.</title>
        <authorList>
            <consortium name="US DOE Joint Genome Institute"/>
            <person name="Copeland A."/>
            <person name="Lucas S."/>
            <person name="Lapidus A."/>
            <person name="Barry K."/>
            <person name="Detter J.C."/>
            <person name="Glavina del Rio T."/>
            <person name="Hammon N."/>
            <person name="Israni S."/>
            <person name="Dalin E."/>
            <person name="Tice H."/>
            <person name="Pitluck S."/>
            <person name="Thompson L.S."/>
            <person name="Brettin T."/>
            <person name="Bruce D."/>
            <person name="Han C."/>
            <person name="Tapia R."/>
            <person name="Gilna P."/>
            <person name="Schmutz J."/>
            <person name="Larimer F."/>
            <person name="Land M."/>
            <person name="Hauser L."/>
            <person name="Kyrpides N."/>
            <person name="Mikhailova N."/>
            <person name="Janssen P.H."/>
            <person name="Kuske C.R."/>
            <person name="Richardson P."/>
        </authorList>
    </citation>
    <scope>NUCLEOTIDE SEQUENCE</scope>
    <source>
        <strain evidence="1">Ellin6076</strain>
    </source>
</reference>
<dbReference type="AlphaFoldDB" id="Q01SQ1"/>
<name>Q01SQ1_SOLUE</name>
<dbReference type="KEGG" id="sus:Acid_6393"/>
<accession>Q01SQ1</accession>
<sequence length="197" mass="22512">MATNVFPLTPLEAEMQTHLFGRAARTSPVPDCEMWNVLRTLRASPALGPFRIWLIGSRVRRGRECSDIDLVLSPRIMVALDDRIIEEGLWYCRDYGLHSAKPSCVVDPCFRESGPVLELAALRPETILKGVKLFSPKAMQEVSSGKIREFRRLGQFSIEFCRRAEETNYYRKLPKSRFDGRLLPYLRPAIEVLESSP</sequence>
<dbReference type="EMBL" id="CP000473">
    <property type="protein sequence ID" value="ABJ87319.1"/>
    <property type="molecule type" value="Genomic_DNA"/>
</dbReference>
<dbReference type="InParanoid" id="Q01SQ1"/>
<dbReference type="HOGENOM" id="CLU_1383376_0_0_0"/>
<protein>
    <submittedName>
        <fullName evidence="1">Uncharacterized protein</fullName>
    </submittedName>
</protein>
<gene>
    <name evidence="1" type="ordered locus">Acid_6393</name>
</gene>